<reference evidence="1" key="1">
    <citation type="submission" date="2014-09" db="EMBL/GenBank/DDBJ databases">
        <authorList>
            <person name="Magalhaes I.L.F."/>
            <person name="Oliveira U."/>
            <person name="Santos F.R."/>
            <person name="Vidigal T.H.D.A."/>
            <person name="Brescovit A.D."/>
            <person name="Santos A.J."/>
        </authorList>
    </citation>
    <scope>NUCLEOTIDE SEQUENCE</scope>
    <source>
        <tissue evidence="1">Shoot tissue taken approximately 20 cm above the soil surface</tissue>
    </source>
</reference>
<protein>
    <submittedName>
        <fullName evidence="1">Uncharacterized protein</fullName>
    </submittedName>
</protein>
<dbReference type="AlphaFoldDB" id="A0A0A9AVI4"/>
<name>A0A0A9AVI4_ARUDO</name>
<proteinExistence type="predicted"/>
<organism evidence="1">
    <name type="scientific">Arundo donax</name>
    <name type="common">Giant reed</name>
    <name type="synonym">Donax arundinaceus</name>
    <dbReference type="NCBI Taxonomy" id="35708"/>
    <lineage>
        <taxon>Eukaryota</taxon>
        <taxon>Viridiplantae</taxon>
        <taxon>Streptophyta</taxon>
        <taxon>Embryophyta</taxon>
        <taxon>Tracheophyta</taxon>
        <taxon>Spermatophyta</taxon>
        <taxon>Magnoliopsida</taxon>
        <taxon>Liliopsida</taxon>
        <taxon>Poales</taxon>
        <taxon>Poaceae</taxon>
        <taxon>PACMAD clade</taxon>
        <taxon>Arundinoideae</taxon>
        <taxon>Arundineae</taxon>
        <taxon>Arundo</taxon>
    </lineage>
</organism>
<accession>A0A0A9AVI4</accession>
<evidence type="ECO:0000313" key="1">
    <source>
        <dbReference type="EMBL" id="JAD52940.1"/>
    </source>
</evidence>
<dbReference type="EMBL" id="GBRH01244955">
    <property type="protein sequence ID" value="JAD52940.1"/>
    <property type="molecule type" value="Transcribed_RNA"/>
</dbReference>
<reference evidence="1" key="2">
    <citation type="journal article" date="2015" name="Data Brief">
        <title>Shoot transcriptome of the giant reed, Arundo donax.</title>
        <authorList>
            <person name="Barrero R.A."/>
            <person name="Guerrero F.D."/>
            <person name="Moolhuijzen P."/>
            <person name="Goolsby J.A."/>
            <person name="Tidwell J."/>
            <person name="Bellgard S.E."/>
            <person name="Bellgard M.I."/>
        </authorList>
    </citation>
    <scope>NUCLEOTIDE SEQUENCE</scope>
    <source>
        <tissue evidence="1">Shoot tissue taken approximately 20 cm above the soil surface</tissue>
    </source>
</reference>
<sequence>MSRPSQRKKLGWGRNEIGIYLGGAITGVTMARTQVLTTALSRPTDEETIGIAELTVMRYLGAAGVGEEGRR</sequence>